<reference evidence="2" key="1">
    <citation type="submission" date="2022-03" db="EMBL/GenBank/DDBJ databases">
        <authorList>
            <person name="Lindestad O."/>
        </authorList>
    </citation>
    <scope>NUCLEOTIDE SEQUENCE</scope>
</reference>
<keyword evidence="3" id="KW-1185">Reference proteome</keyword>
<dbReference type="AlphaFoldDB" id="A0A8S4SH34"/>
<dbReference type="PANTHER" id="PTHR19446">
    <property type="entry name" value="REVERSE TRANSCRIPTASES"/>
    <property type="match status" value="1"/>
</dbReference>
<name>A0A8S4SH34_9NEOP</name>
<evidence type="ECO:0000313" key="2">
    <source>
        <dbReference type="EMBL" id="CAH2256713.1"/>
    </source>
</evidence>
<comment type="caution">
    <text evidence="2">The sequence shown here is derived from an EMBL/GenBank/DDBJ whole genome shotgun (WGS) entry which is preliminary data.</text>
</comment>
<dbReference type="OrthoDB" id="10050074at2759"/>
<dbReference type="EMBL" id="CAKXAJ010026113">
    <property type="protein sequence ID" value="CAH2256713.1"/>
    <property type="molecule type" value="Genomic_DNA"/>
</dbReference>
<proteinExistence type="predicted"/>
<gene>
    <name evidence="2" type="primary">jg10946</name>
    <name evidence="2" type="ORF">PAEG_LOCUS22979</name>
</gene>
<organism evidence="2 3">
    <name type="scientific">Pararge aegeria aegeria</name>
    <dbReference type="NCBI Taxonomy" id="348720"/>
    <lineage>
        <taxon>Eukaryota</taxon>
        <taxon>Metazoa</taxon>
        <taxon>Ecdysozoa</taxon>
        <taxon>Arthropoda</taxon>
        <taxon>Hexapoda</taxon>
        <taxon>Insecta</taxon>
        <taxon>Pterygota</taxon>
        <taxon>Neoptera</taxon>
        <taxon>Endopterygota</taxon>
        <taxon>Lepidoptera</taxon>
        <taxon>Glossata</taxon>
        <taxon>Ditrysia</taxon>
        <taxon>Papilionoidea</taxon>
        <taxon>Nymphalidae</taxon>
        <taxon>Satyrinae</taxon>
        <taxon>Satyrini</taxon>
        <taxon>Parargina</taxon>
        <taxon>Pararge</taxon>
    </lineage>
</organism>
<evidence type="ECO:0000313" key="3">
    <source>
        <dbReference type="Proteomes" id="UP000838756"/>
    </source>
</evidence>
<sequence>MHGGSHRRWQPSRYRILRALHRPISLLNSLAKVYERIILARLKAIVEAKKLLNDEQFGFRAKHSSIHQVHRLTEHISRGLFEKRYPLLTGAVFFDVAKAFDKACHLLGDKPPLKFATRVLGGLVGLLREGTSETSQFRALSPSRLLCGHHLLAKAAVFLAGLLRYLQENRELKTNKEK</sequence>
<feature type="domain" description="Reverse transcriptase" evidence="1">
    <location>
        <begin position="21"/>
        <end position="116"/>
    </location>
</feature>
<dbReference type="Pfam" id="PF00078">
    <property type="entry name" value="RVT_1"/>
    <property type="match status" value="1"/>
</dbReference>
<accession>A0A8S4SH34</accession>
<dbReference type="InterPro" id="IPR000477">
    <property type="entry name" value="RT_dom"/>
</dbReference>
<dbReference type="Proteomes" id="UP000838756">
    <property type="component" value="Unassembled WGS sequence"/>
</dbReference>
<protein>
    <submittedName>
        <fullName evidence="2">Jg10946 protein</fullName>
    </submittedName>
</protein>
<evidence type="ECO:0000259" key="1">
    <source>
        <dbReference type="Pfam" id="PF00078"/>
    </source>
</evidence>